<dbReference type="InterPro" id="IPR001304">
    <property type="entry name" value="C-type_lectin-like"/>
</dbReference>
<dbReference type="AlphaFoldDB" id="A0AA36D8P3"/>
<feature type="non-terminal residue" evidence="3">
    <location>
        <position position="177"/>
    </location>
</feature>
<keyword evidence="4" id="KW-1185">Reference proteome</keyword>
<dbReference type="SMART" id="SM00034">
    <property type="entry name" value="CLECT"/>
    <property type="match status" value="1"/>
</dbReference>
<dbReference type="PROSITE" id="PS50041">
    <property type="entry name" value="C_TYPE_LECTIN_2"/>
    <property type="match status" value="1"/>
</dbReference>
<feature type="signal peptide" evidence="1">
    <location>
        <begin position="1"/>
        <end position="17"/>
    </location>
</feature>
<evidence type="ECO:0000313" key="4">
    <source>
        <dbReference type="Proteomes" id="UP001177023"/>
    </source>
</evidence>
<dbReference type="InterPro" id="IPR050111">
    <property type="entry name" value="C-type_lectin/snaclec_domain"/>
</dbReference>
<evidence type="ECO:0000256" key="1">
    <source>
        <dbReference type="SAM" id="SignalP"/>
    </source>
</evidence>
<dbReference type="Pfam" id="PF00059">
    <property type="entry name" value="Lectin_C"/>
    <property type="match status" value="1"/>
</dbReference>
<dbReference type="Proteomes" id="UP001177023">
    <property type="component" value="Unassembled WGS sequence"/>
</dbReference>
<evidence type="ECO:0000259" key="2">
    <source>
        <dbReference type="PROSITE" id="PS50041"/>
    </source>
</evidence>
<name>A0AA36D8P3_9BILA</name>
<dbReference type="EMBL" id="CATQJA010002664">
    <property type="protein sequence ID" value="CAJ0582841.1"/>
    <property type="molecule type" value="Genomic_DNA"/>
</dbReference>
<proteinExistence type="predicted"/>
<protein>
    <recommendedName>
        <fullName evidence="2">C-type lectin domain-containing protein</fullName>
    </recommendedName>
</protein>
<dbReference type="SUPFAM" id="SSF56436">
    <property type="entry name" value="C-type lectin-like"/>
    <property type="match status" value="1"/>
</dbReference>
<feature type="chain" id="PRO_5041265327" description="C-type lectin domain-containing protein" evidence="1">
    <location>
        <begin position="18"/>
        <end position="177"/>
    </location>
</feature>
<feature type="domain" description="C-type lectin" evidence="2">
    <location>
        <begin position="42"/>
        <end position="156"/>
    </location>
</feature>
<gene>
    <name evidence="3" type="ORF">MSPICULIGERA_LOCUS20971</name>
</gene>
<comment type="caution">
    <text evidence="3">The sequence shown here is derived from an EMBL/GenBank/DDBJ whole genome shotgun (WGS) entry which is preliminary data.</text>
</comment>
<evidence type="ECO:0000313" key="3">
    <source>
        <dbReference type="EMBL" id="CAJ0582841.1"/>
    </source>
</evidence>
<organism evidence="3 4">
    <name type="scientific">Mesorhabditis spiculigera</name>
    <dbReference type="NCBI Taxonomy" id="96644"/>
    <lineage>
        <taxon>Eukaryota</taxon>
        <taxon>Metazoa</taxon>
        <taxon>Ecdysozoa</taxon>
        <taxon>Nematoda</taxon>
        <taxon>Chromadorea</taxon>
        <taxon>Rhabditida</taxon>
        <taxon>Rhabditina</taxon>
        <taxon>Rhabditomorpha</taxon>
        <taxon>Rhabditoidea</taxon>
        <taxon>Rhabditidae</taxon>
        <taxon>Mesorhabditinae</taxon>
        <taxon>Mesorhabditis</taxon>
    </lineage>
</organism>
<reference evidence="3" key="1">
    <citation type="submission" date="2023-06" db="EMBL/GenBank/DDBJ databases">
        <authorList>
            <person name="Delattre M."/>
        </authorList>
    </citation>
    <scope>NUCLEOTIDE SEQUENCE</scope>
    <source>
        <strain evidence="3">AF72</strain>
    </source>
</reference>
<dbReference type="Gene3D" id="3.10.100.10">
    <property type="entry name" value="Mannose-Binding Protein A, subunit A"/>
    <property type="match status" value="1"/>
</dbReference>
<dbReference type="PANTHER" id="PTHR22803">
    <property type="entry name" value="MANNOSE, PHOSPHOLIPASE, LECTIN RECEPTOR RELATED"/>
    <property type="match status" value="1"/>
</dbReference>
<dbReference type="InterPro" id="IPR016187">
    <property type="entry name" value="CTDL_fold"/>
</dbReference>
<keyword evidence="1" id="KW-0732">Signal</keyword>
<accession>A0AA36D8P3</accession>
<dbReference type="InterPro" id="IPR016186">
    <property type="entry name" value="C-type_lectin-like/link_sf"/>
</dbReference>
<sequence length="177" mass="19651">MLKTIIALFCCIYTVYSGSCACQNQAAVAGPTCPSGWIYYDVTQSCYFKGRMQSWLSAERYCVGQNAHLASIHSKAEADFVNGLAQIDGGCLFCSKLNQRYRMWIGGFVNAGAYVWSDSTPFDYQPYTLPIDRSYYISVNIDSDCIDDPQSAFGNWIVTPSIDQVNDVFICKIAANV</sequence>
<dbReference type="PROSITE" id="PS51257">
    <property type="entry name" value="PROKAR_LIPOPROTEIN"/>
    <property type="match status" value="1"/>
</dbReference>